<feature type="signal peptide" evidence="3">
    <location>
        <begin position="1"/>
        <end position="27"/>
    </location>
</feature>
<feature type="region of interest" description="Disordered" evidence="1">
    <location>
        <begin position="629"/>
        <end position="662"/>
    </location>
</feature>
<feature type="region of interest" description="Disordered" evidence="1">
    <location>
        <begin position="391"/>
        <end position="445"/>
    </location>
</feature>
<feature type="region of interest" description="Disordered" evidence="1">
    <location>
        <begin position="520"/>
        <end position="590"/>
    </location>
</feature>
<dbReference type="AlphaFoldDB" id="A0A5C3PNV4"/>
<organism evidence="4 5">
    <name type="scientific">Polyporus arcularius HHB13444</name>
    <dbReference type="NCBI Taxonomy" id="1314778"/>
    <lineage>
        <taxon>Eukaryota</taxon>
        <taxon>Fungi</taxon>
        <taxon>Dikarya</taxon>
        <taxon>Basidiomycota</taxon>
        <taxon>Agaricomycotina</taxon>
        <taxon>Agaricomycetes</taxon>
        <taxon>Polyporales</taxon>
        <taxon>Polyporaceae</taxon>
        <taxon>Polyporus</taxon>
    </lineage>
</organism>
<keyword evidence="2" id="KW-1133">Transmembrane helix</keyword>
<dbReference type="Proteomes" id="UP000308197">
    <property type="component" value="Unassembled WGS sequence"/>
</dbReference>
<evidence type="ECO:0000256" key="1">
    <source>
        <dbReference type="SAM" id="MobiDB-lite"/>
    </source>
</evidence>
<keyword evidence="2" id="KW-0472">Membrane</keyword>
<accession>A0A5C3PNV4</accession>
<dbReference type="EMBL" id="ML211037">
    <property type="protein sequence ID" value="TFK90747.1"/>
    <property type="molecule type" value="Genomic_DNA"/>
</dbReference>
<feature type="region of interest" description="Disordered" evidence="1">
    <location>
        <begin position="301"/>
        <end position="322"/>
    </location>
</feature>
<feature type="chain" id="PRO_5022901936" description="Dystroglycan-type cadherin-like domain-containing protein" evidence="3">
    <location>
        <begin position="28"/>
        <end position="662"/>
    </location>
</feature>
<keyword evidence="5" id="KW-1185">Reference proteome</keyword>
<keyword evidence="2" id="KW-0812">Transmembrane</keyword>
<feature type="region of interest" description="Disordered" evidence="1">
    <location>
        <begin position="352"/>
        <end position="379"/>
    </location>
</feature>
<evidence type="ECO:0008006" key="6">
    <source>
        <dbReference type="Google" id="ProtNLM"/>
    </source>
</evidence>
<name>A0A5C3PNV4_9APHY</name>
<feature type="compositionally biased region" description="Polar residues" evidence="1">
    <location>
        <begin position="391"/>
        <end position="405"/>
    </location>
</feature>
<evidence type="ECO:0000256" key="3">
    <source>
        <dbReference type="SAM" id="SignalP"/>
    </source>
</evidence>
<protein>
    <recommendedName>
        <fullName evidence="6">Dystroglycan-type cadherin-like domain-containing protein</fullName>
    </recommendedName>
</protein>
<evidence type="ECO:0000256" key="2">
    <source>
        <dbReference type="SAM" id="Phobius"/>
    </source>
</evidence>
<feature type="compositionally biased region" description="Polar residues" evidence="1">
    <location>
        <begin position="528"/>
        <end position="568"/>
    </location>
</feature>
<reference evidence="4 5" key="1">
    <citation type="journal article" date="2019" name="Nat. Ecol. Evol.">
        <title>Megaphylogeny resolves global patterns of mushroom evolution.</title>
        <authorList>
            <person name="Varga T."/>
            <person name="Krizsan K."/>
            <person name="Foldi C."/>
            <person name="Dima B."/>
            <person name="Sanchez-Garcia M."/>
            <person name="Sanchez-Ramirez S."/>
            <person name="Szollosi G.J."/>
            <person name="Szarkandi J.G."/>
            <person name="Papp V."/>
            <person name="Albert L."/>
            <person name="Andreopoulos W."/>
            <person name="Angelini C."/>
            <person name="Antonin V."/>
            <person name="Barry K.W."/>
            <person name="Bougher N.L."/>
            <person name="Buchanan P."/>
            <person name="Buyck B."/>
            <person name="Bense V."/>
            <person name="Catcheside P."/>
            <person name="Chovatia M."/>
            <person name="Cooper J."/>
            <person name="Damon W."/>
            <person name="Desjardin D."/>
            <person name="Finy P."/>
            <person name="Geml J."/>
            <person name="Haridas S."/>
            <person name="Hughes K."/>
            <person name="Justo A."/>
            <person name="Karasinski D."/>
            <person name="Kautmanova I."/>
            <person name="Kiss B."/>
            <person name="Kocsube S."/>
            <person name="Kotiranta H."/>
            <person name="LaButti K.M."/>
            <person name="Lechner B.E."/>
            <person name="Liimatainen K."/>
            <person name="Lipzen A."/>
            <person name="Lukacs Z."/>
            <person name="Mihaltcheva S."/>
            <person name="Morgado L.N."/>
            <person name="Niskanen T."/>
            <person name="Noordeloos M.E."/>
            <person name="Ohm R.A."/>
            <person name="Ortiz-Santana B."/>
            <person name="Ovrebo C."/>
            <person name="Racz N."/>
            <person name="Riley R."/>
            <person name="Savchenko A."/>
            <person name="Shiryaev A."/>
            <person name="Soop K."/>
            <person name="Spirin V."/>
            <person name="Szebenyi C."/>
            <person name="Tomsovsky M."/>
            <person name="Tulloss R.E."/>
            <person name="Uehling J."/>
            <person name="Grigoriev I.V."/>
            <person name="Vagvolgyi C."/>
            <person name="Papp T."/>
            <person name="Martin F.M."/>
            <person name="Miettinen O."/>
            <person name="Hibbett D.S."/>
            <person name="Nagy L.G."/>
        </authorList>
    </citation>
    <scope>NUCLEOTIDE SEQUENCE [LARGE SCALE GENOMIC DNA]</scope>
    <source>
        <strain evidence="4 5">HHB13444</strain>
    </source>
</reference>
<evidence type="ECO:0000313" key="5">
    <source>
        <dbReference type="Proteomes" id="UP000308197"/>
    </source>
</evidence>
<gene>
    <name evidence="4" type="ORF">K466DRAFT_484193</name>
</gene>
<feature type="transmembrane region" description="Helical" evidence="2">
    <location>
        <begin position="262"/>
        <end position="286"/>
    </location>
</feature>
<proteinExistence type="predicted"/>
<evidence type="ECO:0000313" key="4">
    <source>
        <dbReference type="EMBL" id="TFK90747.1"/>
    </source>
</evidence>
<dbReference type="InParanoid" id="A0A5C3PNV4"/>
<keyword evidence="3" id="KW-0732">Signal</keyword>
<sequence length="662" mass="68926">MFSSSSAALVGFGFSLLAAALVPAADAKFASIQFSTVKQCGNFSVTFQGGKAPAALPLTLSILPLNGTPVFIPLPLDAWNNTSETGAAITFLPLSEGTQFLASLDDANGRGTALVSDVLVIEASDTDDTSCLPTNQAPFVPRYTINGTLSQCESFSVDYDPTQNISSPTIRAFVPKGASFPVNETEGNSTSGVDTYVMDVPRDSTTLLLFQDQSGYAETSTIFPVLGDIKSDTSCIPTDPLSTAATLETSDDTKSEHVAPKIAIIVIAACVGVIGVVAIVMIIWYFHYRRKAVQARKFNKLSEAGSPSPRDPEKQMGLPIMSTTPIPTSPAGSGYGSIQQVVRTPPYVRFGSALVTPTSPDPRDPFGEQSSGSILGPFSARESLNSSRLGATALGNNVNGGSSTLALPRSRPPNSPAMRSSGMRRSSTFDPATEPIPGTSPYWGGRLAVTPDNSLASNPESILRRPLSTRQSLSSSSASVSSVEIDRILEMATIYGGGGDIPDLPQPVMTAPATLRSSAYMAGRTSRRQSVALSSGRSSPVHSRNNSGAIGPPLSNSASYSTLRSQTAFRGPPLAPLPSSPMVSPAIRPSMDIDGATFTAGAAGSTPGGLTVPAPPPATLARNASMVSRQSIYSDGGDGLDGFSMLQPPPRRRPSADDGFAF</sequence>